<comment type="caution">
    <text evidence="1">The sequence shown here is derived from an EMBL/GenBank/DDBJ whole genome shotgun (WGS) entry which is preliminary data.</text>
</comment>
<name>A0A9N8VIA5_9GLOM</name>
<sequence length="589" mass="68571">MSTFPNEILQEIFNNINDIKTLFSIVLVNRNWCRNGISDVHEHVDCDCWSEDYDDEEFDEVDFDEYYEEEEDEDHEDYEMDDYDQNDDMERSLPLDTSFDYPSFITYIDFHNLFLLVTGYVKNKESKFNIEVNPSNFSNEITSEKGKGKEVSEDENEKGLNVSLSEVPEIDQVFGFVFTIIRIIVKRGAIIEGIVLRLDENDLFGENPEREAPTSIFHSSLDEYSVDQFISRLDTFFISLFAMTHEHRKKSFHKLKHVELSGCIYKNNILSCLALLSKNVKVLWINDFNLNDLQVPLERFIKSQNELEQITIRGDSLGYIIDKLSNISGVISNLETQANTLKKLKLVNANIGNDLGFESLLKCKKLESLSLVQVNLKLRHLRIFNRASFPNLKTLKLDFIDYSDGTIRISNGINPFIKIMHNHNMMSNLNVLSIKHEGENNHKMLKGILENCNKNLSSFSVFIIEKQDIPHLFSILRKCDNLKKLSLTRSCRMLNFGFTVEMAKFLPKSLDTLEFIHMVLSDGSLVGFFDNCRVELKRFRLNFHGDHQLDRVVYRGLIEKYSKEKKMVIKEFIMSSDSSPNLEFNIWWE</sequence>
<dbReference type="Proteomes" id="UP000789570">
    <property type="component" value="Unassembled WGS sequence"/>
</dbReference>
<accession>A0A9N8VIA5</accession>
<organism evidence="1 2">
    <name type="scientific">Funneliformis caledonium</name>
    <dbReference type="NCBI Taxonomy" id="1117310"/>
    <lineage>
        <taxon>Eukaryota</taxon>
        <taxon>Fungi</taxon>
        <taxon>Fungi incertae sedis</taxon>
        <taxon>Mucoromycota</taxon>
        <taxon>Glomeromycotina</taxon>
        <taxon>Glomeromycetes</taxon>
        <taxon>Glomerales</taxon>
        <taxon>Glomeraceae</taxon>
        <taxon>Funneliformis</taxon>
    </lineage>
</organism>
<gene>
    <name evidence="1" type="ORF">FCALED_LOCUS1505</name>
</gene>
<dbReference type="PANTHER" id="PTHR38926">
    <property type="entry name" value="F-BOX DOMAIN CONTAINING PROTEIN, EXPRESSED"/>
    <property type="match status" value="1"/>
</dbReference>
<reference evidence="1" key="1">
    <citation type="submission" date="2021-06" db="EMBL/GenBank/DDBJ databases">
        <authorList>
            <person name="Kallberg Y."/>
            <person name="Tangrot J."/>
            <person name="Rosling A."/>
        </authorList>
    </citation>
    <scope>NUCLEOTIDE SEQUENCE</scope>
    <source>
        <strain evidence="1">UK204</strain>
    </source>
</reference>
<dbReference type="EMBL" id="CAJVPQ010000197">
    <property type="protein sequence ID" value="CAG8456092.1"/>
    <property type="molecule type" value="Genomic_DNA"/>
</dbReference>
<dbReference type="OrthoDB" id="2366220at2759"/>
<dbReference type="InterPro" id="IPR032675">
    <property type="entry name" value="LRR_dom_sf"/>
</dbReference>
<dbReference type="Gene3D" id="3.80.10.10">
    <property type="entry name" value="Ribonuclease Inhibitor"/>
    <property type="match status" value="1"/>
</dbReference>
<evidence type="ECO:0000313" key="1">
    <source>
        <dbReference type="EMBL" id="CAG8456092.1"/>
    </source>
</evidence>
<dbReference type="AlphaFoldDB" id="A0A9N8VIA5"/>
<proteinExistence type="predicted"/>
<protein>
    <submittedName>
        <fullName evidence="1">1351_t:CDS:1</fullName>
    </submittedName>
</protein>
<dbReference type="PANTHER" id="PTHR38926:SF72">
    <property type="entry name" value="IM:7136021-RELATED"/>
    <property type="match status" value="1"/>
</dbReference>
<dbReference type="SUPFAM" id="SSF52047">
    <property type="entry name" value="RNI-like"/>
    <property type="match status" value="1"/>
</dbReference>
<evidence type="ECO:0000313" key="2">
    <source>
        <dbReference type="Proteomes" id="UP000789570"/>
    </source>
</evidence>
<keyword evidence="2" id="KW-1185">Reference proteome</keyword>